<accession>A0AAV0AQK8</accession>
<evidence type="ECO:0000256" key="1">
    <source>
        <dbReference type="SAM" id="MobiDB-lite"/>
    </source>
</evidence>
<reference evidence="2" key="1">
    <citation type="submission" date="2022-06" db="EMBL/GenBank/DDBJ databases">
        <authorList>
            <consortium name="SYNGENTA / RWTH Aachen University"/>
        </authorList>
    </citation>
    <scope>NUCLEOTIDE SEQUENCE</scope>
</reference>
<name>A0AAV0AQK8_PHAPC</name>
<proteinExistence type="predicted"/>
<gene>
    <name evidence="2" type="ORF">PPACK8108_LOCUS4621</name>
</gene>
<sequence length="445" mass="51143">MKAAGSTKGKREEMEMEKGEFVHDPWVGAPGQSQSPRSDFTEQTNKRKRISENVGEELYPETERESQDNLSNSLDPNLERASLDPINNDRSFSIDDIDIPVYPSSITATCPNSALSIQSSAEKEKRRNHSSTYQTKLEILNWYHANGKNQSRTAQFFSKKYPDLNIKQPLISSWLKFEDQIRFKARLNHDKGISKPGGRDGEVRRMRERLYPKINQLLKEWLHHLLLIKPESFRLTDEHIKSRWKAFADLDQIPRNDFPKHPPEASRLTVVTITNASAQIHRLIFIGTSPNLNLPSQNEGNNYDNKNFDYYYNLTGSLTGLIFYQILNRLNQLISIEQPSRESPIIILIGCNDFFPTLEMVRADLKRLKDLGLFGSDEIIFLSDQASSLEEDLVICSIKRPRLDDSMLDSIQPSPSKSKRISTGEKQRRFSPNAIPHERTKRKKG</sequence>
<organism evidence="2 3">
    <name type="scientific">Phakopsora pachyrhizi</name>
    <name type="common">Asian soybean rust disease fungus</name>
    <dbReference type="NCBI Taxonomy" id="170000"/>
    <lineage>
        <taxon>Eukaryota</taxon>
        <taxon>Fungi</taxon>
        <taxon>Dikarya</taxon>
        <taxon>Basidiomycota</taxon>
        <taxon>Pucciniomycotina</taxon>
        <taxon>Pucciniomycetes</taxon>
        <taxon>Pucciniales</taxon>
        <taxon>Phakopsoraceae</taxon>
        <taxon>Phakopsora</taxon>
    </lineage>
</organism>
<feature type="region of interest" description="Disordered" evidence="1">
    <location>
        <begin position="1"/>
        <end position="81"/>
    </location>
</feature>
<feature type="compositionally biased region" description="Polar residues" evidence="1">
    <location>
        <begin position="31"/>
        <end position="43"/>
    </location>
</feature>
<feature type="region of interest" description="Disordered" evidence="1">
    <location>
        <begin position="406"/>
        <end position="445"/>
    </location>
</feature>
<evidence type="ECO:0000313" key="3">
    <source>
        <dbReference type="Proteomes" id="UP001153365"/>
    </source>
</evidence>
<evidence type="ECO:0000313" key="2">
    <source>
        <dbReference type="EMBL" id="CAH7669958.1"/>
    </source>
</evidence>
<dbReference type="Proteomes" id="UP001153365">
    <property type="component" value="Unassembled WGS sequence"/>
</dbReference>
<protein>
    <recommendedName>
        <fullName evidence="4">DUF4817 domain-containing protein</fullName>
    </recommendedName>
</protein>
<feature type="compositionally biased region" description="Basic and acidic residues" evidence="1">
    <location>
        <begin position="9"/>
        <end position="23"/>
    </location>
</feature>
<keyword evidence="3" id="KW-1185">Reference proteome</keyword>
<evidence type="ECO:0008006" key="4">
    <source>
        <dbReference type="Google" id="ProtNLM"/>
    </source>
</evidence>
<dbReference type="EMBL" id="CALTRL010000863">
    <property type="protein sequence ID" value="CAH7669958.1"/>
    <property type="molecule type" value="Genomic_DNA"/>
</dbReference>
<dbReference type="AlphaFoldDB" id="A0AAV0AQK8"/>
<comment type="caution">
    <text evidence="2">The sequence shown here is derived from an EMBL/GenBank/DDBJ whole genome shotgun (WGS) entry which is preliminary data.</text>
</comment>